<name>A0A1R4ITL3_9MICO</name>
<proteinExistence type="predicted"/>
<reference evidence="2" key="1">
    <citation type="submission" date="2017-02" db="EMBL/GenBank/DDBJ databases">
        <authorList>
            <person name="Dridi B."/>
        </authorList>
    </citation>
    <scope>NUCLEOTIDE SEQUENCE [LARGE SCALE GENOMIC DNA]</scope>
    <source>
        <strain evidence="2">EB411</strain>
    </source>
</reference>
<sequence length="42" mass="4401">MGGLLSFLVVPPGVVGRGRRAWRWPGSAGLPGRCRQGRGIAV</sequence>
<dbReference type="EMBL" id="FUKR01000022">
    <property type="protein sequence ID" value="SJN23221.1"/>
    <property type="molecule type" value="Genomic_DNA"/>
</dbReference>
<dbReference type="AlphaFoldDB" id="A0A1R4ITL3"/>
<accession>A0A1R4ITL3</accession>
<dbReference type="Proteomes" id="UP000196778">
    <property type="component" value="Unassembled WGS sequence"/>
</dbReference>
<keyword evidence="2" id="KW-1185">Reference proteome</keyword>
<organism evidence="1 2">
    <name type="scientific">Mycetocola reblochoni REB411</name>
    <dbReference type="NCBI Taxonomy" id="1255698"/>
    <lineage>
        <taxon>Bacteria</taxon>
        <taxon>Bacillati</taxon>
        <taxon>Actinomycetota</taxon>
        <taxon>Actinomycetes</taxon>
        <taxon>Micrococcales</taxon>
        <taxon>Microbacteriaceae</taxon>
        <taxon>Mycetocola</taxon>
    </lineage>
</organism>
<evidence type="ECO:0000313" key="1">
    <source>
        <dbReference type="EMBL" id="SJN23221.1"/>
    </source>
</evidence>
<evidence type="ECO:0000313" key="2">
    <source>
        <dbReference type="Proteomes" id="UP000196778"/>
    </source>
</evidence>
<protein>
    <submittedName>
        <fullName evidence="1">Uncharacterized protein</fullName>
    </submittedName>
</protein>
<gene>
    <name evidence="1" type="ORF">FM119_03535</name>
</gene>